<gene>
    <name evidence="2" type="ORF">OFUS_LOCUS14938</name>
</gene>
<reference evidence="2" key="1">
    <citation type="submission" date="2022-03" db="EMBL/GenBank/DDBJ databases">
        <authorList>
            <person name="Martin C."/>
        </authorList>
    </citation>
    <scope>NUCLEOTIDE SEQUENCE</scope>
</reference>
<comment type="caution">
    <text evidence="2">The sequence shown here is derived from an EMBL/GenBank/DDBJ whole genome shotgun (WGS) entry which is preliminary data.</text>
</comment>
<accession>A0A8S4P9A3</accession>
<evidence type="ECO:0000313" key="2">
    <source>
        <dbReference type="EMBL" id="CAH1789608.1"/>
    </source>
</evidence>
<evidence type="ECO:0000256" key="1">
    <source>
        <dbReference type="SAM" id="MobiDB-lite"/>
    </source>
</evidence>
<dbReference type="EMBL" id="CAIIXF020000007">
    <property type="protein sequence ID" value="CAH1789608.1"/>
    <property type="molecule type" value="Genomic_DNA"/>
</dbReference>
<proteinExistence type="predicted"/>
<feature type="non-terminal residue" evidence="2">
    <location>
        <position position="1"/>
    </location>
</feature>
<feature type="compositionally biased region" description="Acidic residues" evidence="1">
    <location>
        <begin position="81"/>
        <end position="94"/>
    </location>
</feature>
<feature type="region of interest" description="Disordered" evidence="1">
    <location>
        <begin position="224"/>
        <end position="247"/>
    </location>
</feature>
<sequence>KAKYSRPPGQPVYPRNRDTPVVSSKHQGSKTRDLFLPQSGAGDKNGGGVSDNATVGTDDIAMSSDDNDGGVVTSKTIGDVNDIDMSSDDSDDAESSLTVKKSNGKELWHKLIVSILNNEEAEYQDEDKVNSYLADGYTKSEALTLLYNQFISRVSKRFRKEVADLMLYVHRLLKDDTYKKLMRTAQDLHYQGGYSREESITAAVSLRKHLLNKFFKNTSEMNFNESTSDDSDASASGSEDCNCNEND</sequence>
<organism evidence="2 3">
    <name type="scientific">Owenia fusiformis</name>
    <name type="common">Polychaete worm</name>
    <dbReference type="NCBI Taxonomy" id="6347"/>
    <lineage>
        <taxon>Eukaryota</taxon>
        <taxon>Metazoa</taxon>
        <taxon>Spiralia</taxon>
        <taxon>Lophotrochozoa</taxon>
        <taxon>Annelida</taxon>
        <taxon>Polychaeta</taxon>
        <taxon>Sedentaria</taxon>
        <taxon>Canalipalpata</taxon>
        <taxon>Sabellida</taxon>
        <taxon>Oweniida</taxon>
        <taxon>Oweniidae</taxon>
        <taxon>Owenia</taxon>
    </lineage>
</organism>
<dbReference type="AlphaFoldDB" id="A0A8S4P9A3"/>
<keyword evidence="3" id="KW-1185">Reference proteome</keyword>
<feature type="region of interest" description="Disordered" evidence="1">
    <location>
        <begin position="1"/>
        <end position="99"/>
    </location>
</feature>
<evidence type="ECO:0000313" key="3">
    <source>
        <dbReference type="Proteomes" id="UP000749559"/>
    </source>
</evidence>
<dbReference type="Proteomes" id="UP000749559">
    <property type="component" value="Unassembled WGS sequence"/>
</dbReference>
<protein>
    <submittedName>
        <fullName evidence="2">Uncharacterized protein</fullName>
    </submittedName>
</protein>
<name>A0A8S4P9A3_OWEFU</name>